<organism evidence="3 5">
    <name type="scientific">Perkinsus olseni</name>
    <name type="common">Perkinsus atlanticus</name>
    <dbReference type="NCBI Taxonomy" id="32597"/>
    <lineage>
        <taxon>Eukaryota</taxon>
        <taxon>Sar</taxon>
        <taxon>Alveolata</taxon>
        <taxon>Perkinsozoa</taxon>
        <taxon>Perkinsea</taxon>
        <taxon>Perkinsida</taxon>
        <taxon>Perkinsidae</taxon>
        <taxon>Perkinsus</taxon>
    </lineage>
</organism>
<comment type="caution">
    <text evidence="3">The sequence shown here is derived from an EMBL/GenBank/DDBJ whole genome shotgun (WGS) entry which is preliminary data.</text>
</comment>
<dbReference type="EMBL" id="JABANN010000252">
    <property type="protein sequence ID" value="KAF4664711.1"/>
    <property type="molecule type" value="Genomic_DNA"/>
</dbReference>
<proteinExistence type="predicted"/>
<sequence length="144" mass="15803">MAVVIPAYLPATGMRAFDCARSHLPYPTLPYRERSPLTRRDDPRPAEANTEHRATQKSTAEIDEKHGSHGRSEALELSAATEATRKGRGEMKFDGPLGSGADVAFEEAFPAYMDLLRGFERATGGDGEQLPQSAKANDDAWKQR</sequence>
<evidence type="ECO:0000313" key="5">
    <source>
        <dbReference type="Proteomes" id="UP000572268"/>
    </source>
</evidence>
<feature type="compositionally biased region" description="Basic and acidic residues" evidence="1">
    <location>
        <begin position="31"/>
        <end position="74"/>
    </location>
</feature>
<dbReference type="AlphaFoldDB" id="A0A7J6M0V3"/>
<dbReference type="Proteomes" id="UP000572268">
    <property type="component" value="Unassembled WGS sequence"/>
</dbReference>
<evidence type="ECO:0000313" key="4">
    <source>
        <dbReference type="Proteomes" id="UP000570595"/>
    </source>
</evidence>
<evidence type="ECO:0000256" key="1">
    <source>
        <dbReference type="SAM" id="MobiDB-lite"/>
    </source>
</evidence>
<evidence type="ECO:0000313" key="3">
    <source>
        <dbReference type="EMBL" id="KAF4664711.1"/>
    </source>
</evidence>
<feature type="region of interest" description="Disordered" evidence="1">
    <location>
        <begin position="28"/>
        <end position="97"/>
    </location>
</feature>
<dbReference type="Proteomes" id="UP000570595">
    <property type="component" value="Unassembled WGS sequence"/>
</dbReference>
<dbReference type="EMBL" id="JABAHT010000249">
    <property type="protein sequence ID" value="KAF4659957.1"/>
    <property type="molecule type" value="Genomic_DNA"/>
</dbReference>
<evidence type="ECO:0000313" key="2">
    <source>
        <dbReference type="EMBL" id="KAF4659957.1"/>
    </source>
</evidence>
<protein>
    <submittedName>
        <fullName evidence="3">Uncharacterized protein</fullName>
    </submittedName>
</protein>
<gene>
    <name evidence="3" type="ORF">FOL46_004087</name>
    <name evidence="2" type="ORF">FOZ61_004346</name>
</gene>
<name>A0A7J6M0V3_PEROL</name>
<accession>A0A7J6M0V3</accession>
<reference evidence="4 5" key="1">
    <citation type="submission" date="2020-04" db="EMBL/GenBank/DDBJ databases">
        <title>Perkinsus olseni comparative genomics.</title>
        <authorList>
            <person name="Bogema D.R."/>
        </authorList>
    </citation>
    <scope>NUCLEOTIDE SEQUENCE [LARGE SCALE GENOMIC DNA]</scope>
    <source>
        <strain evidence="2">ATCC PRA-179</strain>
        <strain evidence="3">ATCC PRA-31</strain>
    </source>
</reference>
<feature type="region of interest" description="Disordered" evidence="1">
    <location>
        <begin position="121"/>
        <end position="144"/>
    </location>
</feature>
<feature type="compositionally biased region" description="Basic and acidic residues" evidence="1">
    <location>
        <begin position="83"/>
        <end position="93"/>
    </location>
</feature>